<evidence type="ECO:0000313" key="1">
    <source>
        <dbReference type="EMBL" id="KZN50651.1"/>
    </source>
</evidence>
<proteinExistence type="predicted"/>
<protein>
    <submittedName>
        <fullName evidence="1">Uncharacterized protein</fullName>
    </submittedName>
</protein>
<comment type="caution">
    <text evidence="1">The sequence shown here is derived from an EMBL/GenBank/DDBJ whole genome shotgun (WGS) entry which is preliminary data.</text>
</comment>
<name>A0A167EEK5_9GAMM</name>
<dbReference type="RefSeq" id="WP_063361771.1">
    <property type="nucleotide sequence ID" value="NZ_AUXZ01000073.1"/>
</dbReference>
<dbReference type="EMBL" id="AUXZ01000073">
    <property type="protein sequence ID" value="KZN50651.1"/>
    <property type="molecule type" value="Genomic_DNA"/>
</dbReference>
<evidence type="ECO:0000313" key="2">
    <source>
        <dbReference type="Proteomes" id="UP000076503"/>
    </source>
</evidence>
<gene>
    <name evidence="1" type="ORF">N476_15290</name>
</gene>
<dbReference type="Proteomes" id="UP000076503">
    <property type="component" value="Unassembled WGS sequence"/>
</dbReference>
<reference evidence="1 2" key="1">
    <citation type="submission" date="2013-07" db="EMBL/GenBank/DDBJ databases">
        <title>Comparative Genomic and Metabolomic Analysis of Twelve Strains of Pseudoalteromonas luteoviolacea.</title>
        <authorList>
            <person name="Vynne N.G."/>
            <person name="Mansson M."/>
            <person name="Gram L."/>
        </authorList>
    </citation>
    <scope>NUCLEOTIDE SEQUENCE [LARGE SCALE GENOMIC DNA]</scope>
    <source>
        <strain evidence="1 2">H33</strain>
    </source>
</reference>
<dbReference type="AlphaFoldDB" id="A0A167EEK5"/>
<sequence length="763" mass="87116">MYWIKKLLHLSATGFLLLVLLWVSFNGVTWLASAEQLEERSEEETRSVVHWLPSDKYIAFNFSASRTRAVRLLSNAIFEGQQVFDEPVNYAIEYQLFDSQGVQLNKHTYHHASKLVLAAQEQQVKQIIEDRQALSVASGQSFYIDVSRYPNASQIKLKLIPEEDTLRGVVVRLHAQTSTDTDDSQQIWLKLPLDWRERMLNYHTLGGNALAPWELTNAVRYDWQKLAPQGIPNIDFVSDILYETLPYNVITYDFSAQQWDLDSFYSAPNLTATFRVKSTAPLYFTSTVPVSTLRLTWHDLSQQLAPIELSAVELEDNNYKIENIRPGLVTVQSSLPALTQWYQLAQPIAPLHSYYYVLTPDTPVDYAVSGGSDVVFDIRDLTPESSHAIVSLYDAQGQVFARHKISLESRLSQFDRLITPETLRQAVNESEKYYLRLPDEAVKLRISSKTSVAVKLQSRHRDFHYQNVVCEQLCENPLTDFVEIGAWFAQKATNEFIFTELQQILKVRLFEAPPLPVIKETDYASESLFDRHPISNTALIYSPANYFEPPSEPTQVHFRQLDDIHSINSDQDPSLKIPKVIALKPQAPTYIEFDATSSTTDDSIITSASQANHLFINQGEQRHFIKTRLYKINRGDTLSLDYRGKNRPLSIVIKPFIYPAAKNRQAPLIINTSLSGRFKIGITDEYTVATKRYALMPSQVPAFMLHPQSTNIVSYPPVTIKIGTDIQTLEKFAISAEDEMWISILEEHSAQPLTPLWWQNENT</sequence>
<accession>A0A167EEK5</accession>
<organism evidence="1 2">
    <name type="scientific">Pseudoalteromonas luteoviolacea H33</name>
    <dbReference type="NCBI Taxonomy" id="1365251"/>
    <lineage>
        <taxon>Bacteria</taxon>
        <taxon>Pseudomonadati</taxon>
        <taxon>Pseudomonadota</taxon>
        <taxon>Gammaproteobacteria</taxon>
        <taxon>Alteromonadales</taxon>
        <taxon>Pseudoalteromonadaceae</taxon>
        <taxon>Pseudoalteromonas</taxon>
    </lineage>
</organism>
<dbReference type="PATRIC" id="fig|1365251.3.peg.2279"/>